<dbReference type="GO" id="GO:0005737">
    <property type="term" value="C:cytoplasm"/>
    <property type="evidence" value="ECO:0007669"/>
    <property type="project" value="TreeGrafter"/>
</dbReference>
<keyword evidence="2" id="KW-0694">RNA-binding</keyword>
<accession>A0A060YJB8</accession>
<dbReference type="GO" id="GO:0003729">
    <property type="term" value="F:mRNA binding"/>
    <property type="evidence" value="ECO:0007669"/>
    <property type="project" value="TreeGrafter"/>
</dbReference>
<dbReference type="GO" id="GO:0005634">
    <property type="term" value="C:nucleus"/>
    <property type="evidence" value="ECO:0007669"/>
    <property type="project" value="UniProtKB-SubCell"/>
</dbReference>
<protein>
    <submittedName>
        <fullName evidence="4">Uncharacterized protein</fullName>
    </submittedName>
</protein>
<dbReference type="PANTHER" id="PTHR15597:SF25">
    <property type="entry name" value="RNA BINDING PROTEIN FOX-1 HOMOLOG 3"/>
    <property type="match status" value="1"/>
</dbReference>
<dbReference type="PaxDb" id="8022-A0A060YJB8"/>
<organism evidence="4 5">
    <name type="scientific">Oncorhynchus mykiss</name>
    <name type="common">Rainbow trout</name>
    <name type="synonym">Salmo gairdneri</name>
    <dbReference type="NCBI Taxonomy" id="8022"/>
    <lineage>
        <taxon>Eukaryota</taxon>
        <taxon>Metazoa</taxon>
        <taxon>Chordata</taxon>
        <taxon>Craniata</taxon>
        <taxon>Vertebrata</taxon>
        <taxon>Euteleostomi</taxon>
        <taxon>Actinopterygii</taxon>
        <taxon>Neopterygii</taxon>
        <taxon>Teleostei</taxon>
        <taxon>Protacanthopterygii</taxon>
        <taxon>Salmoniformes</taxon>
        <taxon>Salmonidae</taxon>
        <taxon>Salmoninae</taxon>
        <taxon>Oncorhynchus</taxon>
    </lineage>
</organism>
<proteinExistence type="predicted"/>
<dbReference type="PANTHER" id="PTHR15597">
    <property type="entry name" value="ATAXIN 2-BINDING PROTEIN 1-RELATED"/>
    <property type="match status" value="1"/>
</dbReference>
<dbReference type="GO" id="GO:0007399">
    <property type="term" value="P:nervous system development"/>
    <property type="evidence" value="ECO:0007669"/>
    <property type="project" value="InterPro"/>
</dbReference>
<evidence type="ECO:0000256" key="3">
    <source>
        <dbReference type="ARBA" id="ARBA00023242"/>
    </source>
</evidence>
<comment type="subcellular location">
    <subcellularLocation>
        <location evidence="1">Nucleus</location>
    </subcellularLocation>
</comment>
<dbReference type="GO" id="GO:0000381">
    <property type="term" value="P:regulation of alternative mRNA splicing, via spliceosome"/>
    <property type="evidence" value="ECO:0007669"/>
    <property type="project" value="InterPro"/>
</dbReference>
<sequence length="73" mass="8212">MNVPTHLLTTPWYSNTHFSNKICQKVNNATARVMTNKKVSNPYTNGWKLNPMVGAVYGPELYAGKTPLMQTLQ</sequence>
<dbReference type="AlphaFoldDB" id="A0A060YJB8"/>
<dbReference type="InterPro" id="IPR047131">
    <property type="entry name" value="RBFOX1-like"/>
</dbReference>
<dbReference type="EMBL" id="FR909624">
    <property type="protein sequence ID" value="CDQ89549.1"/>
    <property type="molecule type" value="Genomic_DNA"/>
</dbReference>
<evidence type="ECO:0000313" key="4">
    <source>
        <dbReference type="EMBL" id="CDQ89549.1"/>
    </source>
</evidence>
<name>A0A060YJB8_ONCMY</name>
<gene>
    <name evidence="4" type="ORF">GSONMT00022914001</name>
</gene>
<dbReference type="STRING" id="8022.A0A060YJB8"/>
<evidence type="ECO:0000313" key="5">
    <source>
        <dbReference type="Proteomes" id="UP000193380"/>
    </source>
</evidence>
<evidence type="ECO:0000256" key="1">
    <source>
        <dbReference type="ARBA" id="ARBA00004123"/>
    </source>
</evidence>
<reference evidence="4" key="2">
    <citation type="submission" date="2014-03" db="EMBL/GenBank/DDBJ databases">
        <authorList>
            <person name="Genoscope - CEA"/>
        </authorList>
    </citation>
    <scope>NUCLEOTIDE SEQUENCE</scope>
</reference>
<dbReference type="Proteomes" id="UP000193380">
    <property type="component" value="Unassembled WGS sequence"/>
</dbReference>
<evidence type="ECO:0000256" key="2">
    <source>
        <dbReference type="ARBA" id="ARBA00022884"/>
    </source>
</evidence>
<reference evidence="4" key="1">
    <citation type="journal article" date="2014" name="Nat. Commun.">
        <title>The rainbow trout genome provides novel insights into evolution after whole-genome duplication in vertebrates.</title>
        <authorList>
            <person name="Berthelot C."/>
            <person name="Brunet F."/>
            <person name="Chalopin D."/>
            <person name="Juanchich A."/>
            <person name="Bernard M."/>
            <person name="Noel B."/>
            <person name="Bento P."/>
            <person name="Da Silva C."/>
            <person name="Labadie K."/>
            <person name="Alberti A."/>
            <person name="Aury J.M."/>
            <person name="Louis A."/>
            <person name="Dehais P."/>
            <person name="Bardou P."/>
            <person name="Montfort J."/>
            <person name="Klopp C."/>
            <person name="Cabau C."/>
            <person name="Gaspin C."/>
            <person name="Thorgaard G.H."/>
            <person name="Boussaha M."/>
            <person name="Quillet E."/>
            <person name="Guyomard R."/>
            <person name="Galiana D."/>
            <person name="Bobe J."/>
            <person name="Volff J.N."/>
            <person name="Genet C."/>
            <person name="Wincker P."/>
            <person name="Jaillon O."/>
            <person name="Roest Crollius H."/>
            <person name="Guiguen Y."/>
        </authorList>
    </citation>
    <scope>NUCLEOTIDE SEQUENCE [LARGE SCALE GENOMIC DNA]</scope>
</reference>
<keyword evidence="3" id="KW-0539">Nucleus</keyword>